<dbReference type="InterPro" id="IPR016181">
    <property type="entry name" value="Acyl_CoA_acyltransferase"/>
</dbReference>
<dbReference type="GO" id="GO:0016747">
    <property type="term" value="F:acyltransferase activity, transferring groups other than amino-acyl groups"/>
    <property type="evidence" value="ECO:0007669"/>
    <property type="project" value="InterPro"/>
</dbReference>
<evidence type="ECO:0000259" key="1">
    <source>
        <dbReference type="PROSITE" id="PS51186"/>
    </source>
</evidence>
<dbReference type="EMBL" id="PGTY01000005">
    <property type="protein sequence ID" value="PJI84332.1"/>
    <property type="molecule type" value="Genomic_DNA"/>
</dbReference>
<organism evidence="2 3">
    <name type="scientific">Yoonia maricola</name>
    <dbReference type="NCBI Taxonomy" id="420999"/>
    <lineage>
        <taxon>Bacteria</taxon>
        <taxon>Pseudomonadati</taxon>
        <taxon>Pseudomonadota</taxon>
        <taxon>Alphaproteobacteria</taxon>
        <taxon>Rhodobacterales</taxon>
        <taxon>Paracoccaceae</taxon>
        <taxon>Yoonia</taxon>
    </lineage>
</organism>
<dbReference type="Gene3D" id="3.40.630.30">
    <property type="match status" value="1"/>
</dbReference>
<name>A0A2M8W096_9RHOB</name>
<dbReference type="SUPFAM" id="SSF55729">
    <property type="entry name" value="Acyl-CoA N-acyltransferases (Nat)"/>
    <property type="match status" value="1"/>
</dbReference>
<dbReference type="CDD" id="cd04301">
    <property type="entry name" value="NAT_SF"/>
    <property type="match status" value="1"/>
</dbReference>
<dbReference type="Pfam" id="PF00583">
    <property type="entry name" value="Acetyltransf_1"/>
    <property type="match status" value="1"/>
</dbReference>
<dbReference type="RefSeq" id="WP_168769234.1">
    <property type="nucleotide sequence ID" value="NZ_PGTY01000005.1"/>
</dbReference>
<feature type="domain" description="N-acetyltransferase" evidence="1">
    <location>
        <begin position="11"/>
        <end position="150"/>
    </location>
</feature>
<reference evidence="2 3" key="1">
    <citation type="submission" date="2017-11" db="EMBL/GenBank/DDBJ databases">
        <title>Genomic Encyclopedia of Archaeal and Bacterial Type Strains, Phase II (KMG-II): From Individual Species to Whole Genera.</title>
        <authorList>
            <person name="Goeker M."/>
        </authorList>
    </citation>
    <scope>NUCLEOTIDE SEQUENCE [LARGE SCALE GENOMIC DNA]</scope>
    <source>
        <strain evidence="2 3">DSM 29128</strain>
    </source>
</reference>
<dbReference type="AlphaFoldDB" id="A0A2M8W096"/>
<accession>A0A2M8W096</accession>
<dbReference type="PROSITE" id="PS51186">
    <property type="entry name" value="GNAT"/>
    <property type="match status" value="1"/>
</dbReference>
<keyword evidence="2" id="KW-0808">Transferase</keyword>
<keyword evidence="3" id="KW-1185">Reference proteome</keyword>
<dbReference type="Proteomes" id="UP000228531">
    <property type="component" value="Unassembled WGS sequence"/>
</dbReference>
<evidence type="ECO:0000313" key="2">
    <source>
        <dbReference type="EMBL" id="PJI84332.1"/>
    </source>
</evidence>
<sequence length="161" mass="18151">MNPLRDAGHSVQLRKACPADAPHVLWLEEVCMKDHATALWGQWRPADTLATLDLAGHEMIAWQGRAAGCLATNQTPEALHLSRLYLAPDARNHGVGTQVLGQVITRANQQQIPTKLSVLITNPAVRFYQRHRFCVQRKTSERYLMIRPYSPSQEDATHENH</sequence>
<protein>
    <submittedName>
        <fullName evidence="2">Acetyltransferase (GNAT) family protein</fullName>
    </submittedName>
</protein>
<dbReference type="InterPro" id="IPR000182">
    <property type="entry name" value="GNAT_dom"/>
</dbReference>
<proteinExistence type="predicted"/>
<evidence type="ECO:0000313" key="3">
    <source>
        <dbReference type="Proteomes" id="UP000228531"/>
    </source>
</evidence>
<comment type="caution">
    <text evidence="2">The sequence shown here is derived from an EMBL/GenBank/DDBJ whole genome shotgun (WGS) entry which is preliminary data.</text>
</comment>
<gene>
    <name evidence="2" type="ORF">BC777_3874</name>
</gene>